<gene>
    <name evidence="1" type="ORF">VCS650_LOCUS34763</name>
</gene>
<dbReference type="OrthoDB" id="120976at2759"/>
<dbReference type="AlphaFoldDB" id="A0A815IRB7"/>
<dbReference type="EMBL" id="CAJNON010000749">
    <property type="protein sequence ID" value="CAF1369226.1"/>
    <property type="molecule type" value="Genomic_DNA"/>
</dbReference>
<evidence type="ECO:0000313" key="2">
    <source>
        <dbReference type="Proteomes" id="UP000663891"/>
    </source>
</evidence>
<protein>
    <submittedName>
        <fullName evidence="1">Uncharacterized protein</fullName>
    </submittedName>
</protein>
<reference evidence="1" key="1">
    <citation type="submission" date="2021-02" db="EMBL/GenBank/DDBJ databases">
        <authorList>
            <person name="Nowell W R."/>
        </authorList>
    </citation>
    <scope>NUCLEOTIDE SEQUENCE</scope>
</reference>
<sequence length="88" mass="9914">MNFRVLDESGEQVPLIANSAIVAPDPLSAVNNVDTRQMNREKVIAETYWQDLFDEENQKKTLNKENSEMATIIQSYADQTPLSASIQV</sequence>
<comment type="caution">
    <text evidence="1">The sequence shown here is derived from an EMBL/GenBank/DDBJ whole genome shotgun (WGS) entry which is preliminary data.</text>
</comment>
<accession>A0A815IRB7</accession>
<name>A0A815IRB7_9BILA</name>
<proteinExistence type="predicted"/>
<dbReference type="Proteomes" id="UP000663891">
    <property type="component" value="Unassembled WGS sequence"/>
</dbReference>
<evidence type="ECO:0000313" key="1">
    <source>
        <dbReference type="EMBL" id="CAF1369226.1"/>
    </source>
</evidence>
<organism evidence="1 2">
    <name type="scientific">Adineta steineri</name>
    <dbReference type="NCBI Taxonomy" id="433720"/>
    <lineage>
        <taxon>Eukaryota</taxon>
        <taxon>Metazoa</taxon>
        <taxon>Spiralia</taxon>
        <taxon>Gnathifera</taxon>
        <taxon>Rotifera</taxon>
        <taxon>Eurotatoria</taxon>
        <taxon>Bdelloidea</taxon>
        <taxon>Adinetida</taxon>
        <taxon>Adinetidae</taxon>
        <taxon>Adineta</taxon>
    </lineage>
</organism>